<evidence type="ECO:0000313" key="3">
    <source>
        <dbReference type="Proteomes" id="UP000315010"/>
    </source>
</evidence>
<evidence type="ECO:0008006" key="4">
    <source>
        <dbReference type="Google" id="ProtNLM"/>
    </source>
</evidence>
<evidence type="ECO:0000256" key="1">
    <source>
        <dbReference type="SAM" id="MobiDB-lite"/>
    </source>
</evidence>
<organism evidence="2 3">
    <name type="scientific">Novipirellula herctigrandis</name>
    <dbReference type="NCBI Taxonomy" id="2527986"/>
    <lineage>
        <taxon>Bacteria</taxon>
        <taxon>Pseudomonadati</taxon>
        <taxon>Planctomycetota</taxon>
        <taxon>Planctomycetia</taxon>
        <taxon>Pirellulales</taxon>
        <taxon>Pirellulaceae</taxon>
        <taxon>Novipirellula</taxon>
    </lineage>
</organism>
<protein>
    <recommendedName>
        <fullName evidence="4">Type II secretion system protein GspC N-terminal domain-containing protein</fullName>
    </recommendedName>
</protein>
<gene>
    <name evidence="2" type="ORF">CA13_40350</name>
</gene>
<proteinExistence type="predicted"/>
<feature type="compositionally biased region" description="Basic and acidic residues" evidence="1">
    <location>
        <begin position="215"/>
        <end position="236"/>
    </location>
</feature>
<reference evidence="2 3" key="1">
    <citation type="submission" date="2019-02" db="EMBL/GenBank/DDBJ databases">
        <title>Deep-cultivation of Planctomycetes and their phenomic and genomic characterization uncovers novel biology.</title>
        <authorList>
            <person name="Wiegand S."/>
            <person name="Jogler M."/>
            <person name="Boedeker C."/>
            <person name="Pinto D."/>
            <person name="Vollmers J."/>
            <person name="Rivas-Marin E."/>
            <person name="Kohn T."/>
            <person name="Peeters S.H."/>
            <person name="Heuer A."/>
            <person name="Rast P."/>
            <person name="Oberbeckmann S."/>
            <person name="Bunk B."/>
            <person name="Jeske O."/>
            <person name="Meyerdierks A."/>
            <person name="Storesund J.E."/>
            <person name="Kallscheuer N."/>
            <person name="Luecker S."/>
            <person name="Lage O.M."/>
            <person name="Pohl T."/>
            <person name="Merkel B.J."/>
            <person name="Hornburger P."/>
            <person name="Mueller R.-W."/>
            <person name="Bruemmer F."/>
            <person name="Labrenz M."/>
            <person name="Spormann A.M."/>
            <person name="Op Den Camp H."/>
            <person name="Overmann J."/>
            <person name="Amann R."/>
            <person name="Jetten M.S.M."/>
            <person name="Mascher T."/>
            <person name="Medema M.H."/>
            <person name="Devos D.P."/>
            <person name="Kaster A.-K."/>
            <person name="Ovreas L."/>
            <person name="Rohde M."/>
            <person name="Galperin M.Y."/>
            <person name="Jogler C."/>
        </authorList>
    </citation>
    <scope>NUCLEOTIDE SEQUENCE [LARGE SCALE GENOMIC DNA]</scope>
    <source>
        <strain evidence="2 3">CA13</strain>
    </source>
</reference>
<keyword evidence="3" id="KW-1185">Reference proteome</keyword>
<feature type="compositionally biased region" description="Polar residues" evidence="1">
    <location>
        <begin position="177"/>
        <end position="211"/>
    </location>
</feature>
<feature type="compositionally biased region" description="Basic and acidic residues" evidence="1">
    <location>
        <begin position="166"/>
        <end position="176"/>
    </location>
</feature>
<dbReference type="Proteomes" id="UP000315010">
    <property type="component" value="Unassembled WGS sequence"/>
</dbReference>
<accession>A0A5C5Z5I1</accession>
<dbReference type="EMBL" id="SJPJ01000001">
    <property type="protein sequence ID" value="TWT82572.1"/>
    <property type="molecule type" value="Genomic_DNA"/>
</dbReference>
<sequence>MGVALMGMGTWGVIPIETVVSQSANRPLSRSGTSSSANPSLEQSHLEAVWSRSLQGKLLSAKPPARPVAPTPPRIIVKPNVVPAVPIRTDTGIRLVGTVVEPGRSLAIATDRQGQFAFQGVGERLRLLPKGVLVESIDSAGVWVKYKGQRIQLVVGENLMLNSESKVMDRSQDRASQDTPMQDTPMQDTPMQDTPMQNGPMQNGPMQNGPMQNGLERHEHLDDDIPNDRTPIRPEEFPQFNLEDELEFLNG</sequence>
<dbReference type="AlphaFoldDB" id="A0A5C5Z5I1"/>
<feature type="compositionally biased region" description="Acidic residues" evidence="1">
    <location>
        <begin position="242"/>
        <end position="251"/>
    </location>
</feature>
<evidence type="ECO:0000313" key="2">
    <source>
        <dbReference type="EMBL" id="TWT82572.1"/>
    </source>
</evidence>
<comment type="caution">
    <text evidence="2">The sequence shown here is derived from an EMBL/GenBank/DDBJ whole genome shotgun (WGS) entry which is preliminary data.</text>
</comment>
<feature type="region of interest" description="Disordered" evidence="1">
    <location>
        <begin position="165"/>
        <end position="251"/>
    </location>
</feature>
<name>A0A5C5Z5I1_9BACT</name>